<proteinExistence type="predicted"/>
<evidence type="ECO:0000313" key="2">
    <source>
        <dbReference type="Proteomes" id="UP000199634"/>
    </source>
</evidence>
<reference evidence="1 2" key="1">
    <citation type="submission" date="2016-10" db="EMBL/GenBank/DDBJ databases">
        <authorList>
            <person name="de Groot N.N."/>
        </authorList>
    </citation>
    <scope>NUCLEOTIDE SEQUENCE [LARGE SCALE GENOMIC DNA]</scope>
    <source>
        <strain evidence="1 2">CGMCC 1.10825</strain>
    </source>
</reference>
<organism evidence="1 2">
    <name type="scientific">Paenimyroides marinum</name>
    <dbReference type="NCBI Taxonomy" id="1159016"/>
    <lineage>
        <taxon>Bacteria</taxon>
        <taxon>Pseudomonadati</taxon>
        <taxon>Bacteroidota</taxon>
        <taxon>Flavobacteriia</taxon>
        <taxon>Flavobacteriales</taxon>
        <taxon>Flavobacteriaceae</taxon>
        <taxon>Paenimyroides</taxon>
    </lineage>
</organism>
<dbReference type="Proteomes" id="UP000199634">
    <property type="component" value="Unassembled WGS sequence"/>
</dbReference>
<dbReference type="AlphaFoldDB" id="A0A1H6KJ57"/>
<accession>A0A1H6KJ57</accession>
<dbReference type="Pfam" id="PF08309">
    <property type="entry name" value="LVIVD"/>
    <property type="match status" value="3"/>
</dbReference>
<dbReference type="STRING" id="1159016.SAMN02927937_01092"/>
<dbReference type="SUPFAM" id="SSF63825">
    <property type="entry name" value="YWTD domain"/>
    <property type="match status" value="1"/>
</dbReference>
<evidence type="ECO:0000313" key="1">
    <source>
        <dbReference type="EMBL" id="SEH72782.1"/>
    </source>
</evidence>
<dbReference type="InterPro" id="IPR013211">
    <property type="entry name" value="LVIVD"/>
</dbReference>
<name>A0A1H6KJ57_9FLAO</name>
<sequence length="256" mass="28361">MEKELSMKKLLKFGFILAASLTLTFCSSDGSDSANPGSSENVGKGGSMAVFAIKGNYLYTVDNQDLHVFQISDTNNPVKVNKVTIGNDIETIYSLGDLMFMGSRNGMFIYDVSNPETPKYLSAAQHFTACDPVVANEGYAYVTLHSNTGCGNNLNTLMVYDIADVTNPALIHQRNLTYPRGLALYENYLIICDDELKIFDTTNPAEPVLVKSVNYKFKDIVVYNDIMYAFGEQKVTQFKWNSGDFLSLTAISDITY</sequence>
<keyword evidence="2" id="KW-1185">Reference proteome</keyword>
<dbReference type="EMBL" id="FNXE01000011">
    <property type="protein sequence ID" value="SEH72782.1"/>
    <property type="molecule type" value="Genomic_DNA"/>
</dbReference>
<gene>
    <name evidence="1" type="ORF">SAMN02927937_01092</name>
</gene>
<protein>
    <submittedName>
        <fullName evidence="1">LVIVD repeat-containing protein</fullName>
    </submittedName>
</protein>